<dbReference type="Gene3D" id="1.25.40.10">
    <property type="entry name" value="Tetratricopeptide repeat domain"/>
    <property type="match status" value="1"/>
</dbReference>
<dbReference type="SUPFAM" id="SSF48452">
    <property type="entry name" value="TPR-like"/>
    <property type="match status" value="1"/>
</dbReference>
<evidence type="ECO:0000256" key="1">
    <source>
        <dbReference type="HAMAP-Rule" id="MF_02066"/>
    </source>
</evidence>
<evidence type="ECO:0000313" key="3">
    <source>
        <dbReference type="EMBL" id="QRF67551.1"/>
    </source>
</evidence>
<comment type="function">
    <text evidence="1">Mediates coordination of peptidoglycan synthesis and outer membrane constriction during cell division.</text>
</comment>
<accession>A0ABX7FAH4</accession>
<comment type="similarity">
    <text evidence="1">Belongs to the CpoB family.</text>
</comment>
<feature type="coiled-coil region" evidence="1">
    <location>
        <begin position="25"/>
        <end position="84"/>
    </location>
</feature>
<dbReference type="HAMAP" id="MF_02066">
    <property type="entry name" value="CpoB"/>
    <property type="match status" value="1"/>
</dbReference>
<dbReference type="InterPro" id="IPR019734">
    <property type="entry name" value="TPR_rpt"/>
</dbReference>
<feature type="chain" id="PRO_5044900365" description="Cell division coordinator CpoB" evidence="1">
    <location>
        <begin position="20"/>
        <end position="279"/>
    </location>
</feature>
<dbReference type="Pfam" id="PF13174">
    <property type="entry name" value="TPR_6"/>
    <property type="match status" value="1"/>
</dbReference>
<name>A0ABX7FAH4_9RHOB</name>
<dbReference type="Proteomes" id="UP000596387">
    <property type="component" value="Chromosome"/>
</dbReference>
<sequence length="279" mass="28660" precursor="true">MRLIAAAGLVLSLALPAAAQDAQTLADIKQDIAVLKVELQKLNREQSTTGGGIAPLGGSALDRLNAIEAELQRMTSKVEQLEFRIGQVVSDGSNRIGDLDFRLCELETDCDIGALGDTPLLGGGATAEGAAATPAPAPAPSSDPSAGFSGQLAVGEETDFKAADEALSLGDHAGAATLFQRFRENYPGSPLEAAALVGEGRALEGQGDTREAARRYLSAYTNFPDAEAAPEALWRLGVSLAALGSVPEACVTLGEVAGRYPGTDYVGRAQSSMAELGCS</sequence>
<gene>
    <name evidence="1" type="primary">cpoB</name>
    <name evidence="3" type="ORF">GQA70_15270</name>
</gene>
<dbReference type="InterPro" id="IPR034706">
    <property type="entry name" value="CpoB"/>
</dbReference>
<dbReference type="Pfam" id="PF13432">
    <property type="entry name" value="TPR_16"/>
    <property type="match status" value="1"/>
</dbReference>
<keyword evidence="1" id="KW-0175">Coiled coil</keyword>
<organism evidence="3 4">
    <name type="scientific">Ponticoccus alexandrii</name>
    <dbReference type="NCBI Taxonomy" id="1943633"/>
    <lineage>
        <taxon>Bacteria</taxon>
        <taxon>Pseudomonadati</taxon>
        <taxon>Pseudomonadota</taxon>
        <taxon>Alphaproteobacteria</taxon>
        <taxon>Rhodobacterales</taxon>
        <taxon>Roseobacteraceae</taxon>
        <taxon>Ponticoccus</taxon>
    </lineage>
</organism>
<feature type="signal peptide" evidence="1">
    <location>
        <begin position="1"/>
        <end position="19"/>
    </location>
</feature>
<dbReference type="RefSeq" id="WP_023851669.1">
    <property type="nucleotide sequence ID" value="NZ_CP047166.1"/>
</dbReference>
<keyword evidence="1" id="KW-0574">Periplasm</keyword>
<dbReference type="EMBL" id="CP047166">
    <property type="protein sequence ID" value="QRF67551.1"/>
    <property type="molecule type" value="Genomic_DNA"/>
</dbReference>
<proteinExistence type="inferred from homology"/>
<reference evidence="3 4" key="1">
    <citation type="submission" date="2019-12" db="EMBL/GenBank/DDBJ databases">
        <title>Complete Genome Sequence of a Quorum-Sensing Bacterium,Rhodobacteraceae bacterium C31, Isolated from a marine microalgae symbiotic bacteria.</title>
        <authorList>
            <person name="Zhang Y."/>
        </authorList>
    </citation>
    <scope>NUCLEOTIDE SEQUENCE [LARGE SCALE GENOMIC DNA]</scope>
    <source>
        <strain evidence="3 4">C31</strain>
    </source>
</reference>
<dbReference type="InterPro" id="IPR011990">
    <property type="entry name" value="TPR-like_helical_dom_sf"/>
</dbReference>
<evidence type="ECO:0000256" key="2">
    <source>
        <dbReference type="SAM" id="MobiDB-lite"/>
    </source>
</evidence>
<feature type="region of interest" description="Disordered" evidence="2">
    <location>
        <begin position="125"/>
        <end position="148"/>
    </location>
</feature>
<keyword evidence="1" id="KW-0131">Cell cycle</keyword>
<evidence type="ECO:0000313" key="4">
    <source>
        <dbReference type="Proteomes" id="UP000596387"/>
    </source>
</evidence>
<keyword evidence="1" id="KW-0732">Signal</keyword>
<keyword evidence="4" id="KW-1185">Reference proteome</keyword>
<keyword evidence="1" id="KW-0132">Cell division</keyword>
<comment type="subcellular location">
    <subcellularLocation>
        <location evidence="1">Periplasm</location>
    </subcellularLocation>
</comment>
<protein>
    <recommendedName>
        <fullName evidence="1">Cell division coordinator CpoB</fullName>
    </recommendedName>
</protein>